<evidence type="ECO:0000313" key="2">
    <source>
        <dbReference type="Proteomes" id="UP001576780"/>
    </source>
</evidence>
<dbReference type="RefSeq" id="WP_413280499.1">
    <property type="nucleotide sequence ID" value="NZ_JBHFNT010000240.1"/>
</dbReference>
<gene>
    <name evidence="1" type="primary">cas7u</name>
    <name evidence="1" type="ORF">ACE1CA_27055</name>
</gene>
<dbReference type="Proteomes" id="UP001576780">
    <property type="component" value="Unassembled WGS sequence"/>
</dbReference>
<comment type="caution">
    <text evidence="1">The sequence shown here is derived from an EMBL/GenBank/DDBJ whole genome shotgun (WGS) entry which is preliminary data.</text>
</comment>
<evidence type="ECO:0000313" key="1">
    <source>
        <dbReference type="EMBL" id="MFB2838173.1"/>
    </source>
</evidence>
<proteinExistence type="predicted"/>
<name>A0ABV4WU68_9CYAN</name>
<dbReference type="InterPro" id="IPR013403">
    <property type="entry name" value="CRISPR-assoc_prot_Csb1/Cas7u"/>
</dbReference>
<sequence>MDFTALKDHPRLLIEANLEPLQGSRFQPTGFPDLGPATYQLPGSNTPMLLLESAQSVANRLENTIWDEANQDVVAPLNGIPYVVVKQGDKVLTNSLLEAHRLNSPYIMGTKQKKTVLFEKIQAELEIAPETPVDFHRLATVLAKYDLNCLLHGKLLII</sequence>
<organism evidence="1 2">
    <name type="scientific">Floridaenema evergladense BLCC-F167</name>
    <dbReference type="NCBI Taxonomy" id="3153639"/>
    <lineage>
        <taxon>Bacteria</taxon>
        <taxon>Bacillati</taxon>
        <taxon>Cyanobacteriota</taxon>
        <taxon>Cyanophyceae</taxon>
        <taxon>Oscillatoriophycideae</taxon>
        <taxon>Aerosakkonematales</taxon>
        <taxon>Aerosakkonemataceae</taxon>
        <taxon>Floridanema</taxon>
        <taxon>Floridanema evergladense</taxon>
    </lineage>
</organism>
<dbReference type="EMBL" id="JBHFNT010000240">
    <property type="protein sequence ID" value="MFB2838173.1"/>
    <property type="molecule type" value="Genomic_DNA"/>
</dbReference>
<reference evidence="1 2" key="1">
    <citation type="submission" date="2024-09" db="EMBL/GenBank/DDBJ databases">
        <title>Floridaenema gen nov. (Aerosakkonemataceae, Aerosakkonematales ord. nov., Cyanobacteria) from benthic tropical and subtropical fresh waters, with the description of four new species.</title>
        <authorList>
            <person name="Moretto J.A."/>
            <person name="Berthold D.E."/>
            <person name="Lefler F.W."/>
            <person name="Huang I.-S."/>
            <person name="Laughinghouse H. IV."/>
        </authorList>
    </citation>
    <scope>NUCLEOTIDE SEQUENCE [LARGE SCALE GENOMIC DNA]</scope>
    <source>
        <strain evidence="1 2">BLCC-F167</strain>
    </source>
</reference>
<dbReference type="Pfam" id="PF09617">
    <property type="entry name" value="Cas_GSU0053"/>
    <property type="match status" value="1"/>
</dbReference>
<keyword evidence="2" id="KW-1185">Reference proteome</keyword>
<accession>A0ABV4WU68</accession>
<dbReference type="NCBIfam" id="TIGR02570">
    <property type="entry name" value="cas7_GSU0053"/>
    <property type="match status" value="1"/>
</dbReference>
<protein>
    <submittedName>
        <fullName evidence="1">Type I-U CRISPR-associated RAMP protein Csb1/Cas7u</fullName>
    </submittedName>
</protein>